<dbReference type="PANTHER" id="PTHR42085:SF8">
    <property type="entry name" value="F-BOX DOMAIN-CONTAINING PROTEIN"/>
    <property type="match status" value="1"/>
</dbReference>
<dbReference type="EMBL" id="PQXM01000162">
    <property type="protein sequence ID" value="TGO76297.1"/>
    <property type="molecule type" value="Genomic_DNA"/>
</dbReference>
<protein>
    <submittedName>
        <fullName evidence="2">Uncharacterized protein</fullName>
    </submittedName>
</protein>
<comment type="caution">
    <text evidence="2">The sequence shown here is derived from an EMBL/GenBank/DDBJ whole genome shotgun (WGS) entry which is preliminary data.</text>
</comment>
<feature type="compositionally biased region" description="Basic and acidic residues" evidence="1">
    <location>
        <begin position="81"/>
        <end position="111"/>
    </location>
</feature>
<keyword evidence="3" id="KW-1185">Reference proteome</keyword>
<name>A0A4Z1K4R0_9HELO</name>
<dbReference type="PANTHER" id="PTHR42085">
    <property type="entry name" value="F-BOX DOMAIN-CONTAINING PROTEIN"/>
    <property type="match status" value="1"/>
</dbReference>
<organism evidence="2 3">
    <name type="scientific">Botrytis elliptica</name>
    <dbReference type="NCBI Taxonomy" id="278938"/>
    <lineage>
        <taxon>Eukaryota</taxon>
        <taxon>Fungi</taxon>
        <taxon>Dikarya</taxon>
        <taxon>Ascomycota</taxon>
        <taxon>Pezizomycotina</taxon>
        <taxon>Leotiomycetes</taxon>
        <taxon>Helotiales</taxon>
        <taxon>Sclerotiniaceae</taxon>
        <taxon>Botrytis</taxon>
    </lineage>
</organism>
<dbReference type="InterPro" id="IPR038883">
    <property type="entry name" value="AN11006-like"/>
</dbReference>
<accession>A0A4Z1K4R0</accession>
<dbReference type="Proteomes" id="UP000297229">
    <property type="component" value="Unassembled WGS sequence"/>
</dbReference>
<evidence type="ECO:0000256" key="1">
    <source>
        <dbReference type="SAM" id="MobiDB-lite"/>
    </source>
</evidence>
<evidence type="ECO:0000313" key="2">
    <source>
        <dbReference type="EMBL" id="TGO76297.1"/>
    </source>
</evidence>
<sequence length="418" mass="48082">MDFEKKKEEENSAPLLQLYLGKYYKVSSSGTVLALPKCYTQRSFNFQKLWYHTASHNTGHQQLVMDPLTAIIVYNNKEQVGVHEESSDTSQQREDTRSKTSTPHHSEKHEPTSSSFKRSSNSPVGFLDLSLEIRRMIYDEYFIFTEPISFQTGPSPSLALHLDKNYGLHTALLRANKKIRSEATPYLYSNPVFNLVGIRPTQLLPTTDAAFAHFLRQIGVPNAKLLRHLIIEFPEFDPSPEDRYCPGEVPKPVDYYVRLLKQIHEQCTELATLKMALHQLHGFSRAFLDPDWLEYFLIATDWLHKQLQGMPFLKDIVVHLQIINPNLRGSYQGWIDKSRDYGWSFKATKYELTGNKEEARGEIIEAIGELARMGDTRRVMQRGYYINRQTSDGGSEIDYELSYRAACCKIEEGLLQSA</sequence>
<proteinExistence type="predicted"/>
<feature type="compositionally biased region" description="Polar residues" evidence="1">
    <location>
        <begin position="112"/>
        <end position="121"/>
    </location>
</feature>
<dbReference type="AlphaFoldDB" id="A0A4Z1K4R0"/>
<gene>
    <name evidence="2" type="ORF">BELL_0163g00030</name>
</gene>
<feature type="region of interest" description="Disordered" evidence="1">
    <location>
        <begin position="81"/>
        <end position="121"/>
    </location>
</feature>
<reference evidence="2 3" key="1">
    <citation type="submission" date="2017-12" db="EMBL/GenBank/DDBJ databases">
        <title>Comparative genomics of Botrytis spp.</title>
        <authorList>
            <person name="Valero-Jimenez C.A."/>
            <person name="Tapia P."/>
            <person name="Veloso J."/>
            <person name="Silva-Moreno E."/>
            <person name="Staats M."/>
            <person name="Valdes J.H."/>
            <person name="Van Kan J.A.L."/>
        </authorList>
    </citation>
    <scope>NUCLEOTIDE SEQUENCE [LARGE SCALE GENOMIC DNA]</scope>
    <source>
        <strain evidence="2 3">Be9601</strain>
    </source>
</reference>
<evidence type="ECO:0000313" key="3">
    <source>
        <dbReference type="Proteomes" id="UP000297229"/>
    </source>
</evidence>